<protein>
    <submittedName>
        <fullName evidence="10">Mitochondrial carrier domain-containing protein</fullName>
    </submittedName>
</protein>
<proteinExistence type="inferred from homology"/>
<keyword evidence="5" id="KW-1133">Transmembrane helix</keyword>
<dbReference type="AlphaFoldDB" id="A0A4P9WJG6"/>
<reference evidence="11" key="1">
    <citation type="journal article" date="2018" name="Nat. Microbiol.">
        <title>Leveraging single-cell genomics to expand the fungal tree of life.</title>
        <authorList>
            <person name="Ahrendt S.R."/>
            <person name="Quandt C.A."/>
            <person name="Ciobanu D."/>
            <person name="Clum A."/>
            <person name="Salamov A."/>
            <person name="Andreopoulos B."/>
            <person name="Cheng J.F."/>
            <person name="Woyke T."/>
            <person name="Pelin A."/>
            <person name="Henrissat B."/>
            <person name="Reynolds N.K."/>
            <person name="Benny G.L."/>
            <person name="Smith M.E."/>
            <person name="James T.Y."/>
            <person name="Grigoriev I.V."/>
        </authorList>
    </citation>
    <scope>NUCLEOTIDE SEQUENCE [LARGE SCALE GENOMIC DNA]</scope>
</reference>
<dbReference type="OrthoDB" id="18574at2759"/>
<dbReference type="InterPro" id="IPR023395">
    <property type="entry name" value="MCP_dom_sf"/>
</dbReference>
<feature type="repeat" description="Solcar" evidence="8">
    <location>
        <begin position="188"/>
        <end position="284"/>
    </location>
</feature>
<dbReference type="PRINTS" id="PR00926">
    <property type="entry name" value="MITOCARRIER"/>
</dbReference>
<accession>A0A4P9WJG6</accession>
<name>A0A4P9WJG6_9FUNG</name>
<organism evidence="10 11">
    <name type="scientific">Blyttiomyces helicus</name>
    <dbReference type="NCBI Taxonomy" id="388810"/>
    <lineage>
        <taxon>Eukaryota</taxon>
        <taxon>Fungi</taxon>
        <taxon>Fungi incertae sedis</taxon>
        <taxon>Chytridiomycota</taxon>
        <taxon>Chytridiomycota incertae sedis</taxon>
        <taxon>Chytridiomycetes</taxon>
        <taxon>Chytridiomycetes incertae sedis</taxon>
        <taxon>Blyttiomyces</taxon>
    </lineage>
</organism>
<dbReference type="InterPro" id="IPR018108">
    <property type="entry name" value="MCP_transmembrane"/>
</dbReference>
<evidence type="ECO:0000256" key="4">
    <source>
        <dbReference type="ARBA" id="ARBA00022737"/>
    </source>
</evidence>
<evidence type="ECO:0000313" key="11">
    <source>
        <dbReference type="Proteomes" id="UP000269721"/>
    </source>
</evidence>
<keyword evidence="11" id="KW-1185">Reference proteome</keyword>
<dbReference type="GO" id="GO:0055085">
    <property type="term" value="P:transmembrane transport"/>
    <property type="evidence" value="ECO:0007669"/>
    <property type="project" value="InterPro"/>
</dbReference>
<dbReference type="PANTHER" id="PTHR24089">
    <property type="entry name" value="SOLUTE CARRIER FAMILY 25"/>
    <property type="match status" value="1"/>
</dbReference>
<keyword evidence="6" id="KW-0496">Mitochondrion</keyword>
<feature type="repeat" description="Solcar" evidence="8">
    <location>
        <begin position="87"/>
        <end position="173"/>
    </location>
</feature>
<dbReference type="Proteomes" id="UP000269721">
    <property type="component" value="Unassembled WGS sequence"/>
</dbReference>
<keyword evidence="7 8" id="KW-0472">Membrane</keyword>
<evidence type="ECO:0000313" key="10">
    <source>
        <dbReference type="EMBL" id="RKO92195.1"/>
    </source>
</evidence>
<dbReference type="Pfam" id="PF00153">
    <property type="entry name" value="Mito_carr"/>
    <property type="match status" value="3"/>
</dbReference>
<dbReference type="PROSITE" id="PS50920">
    <property type="entry name" value="SOLCAR"/>
    <property type="match status" value="2"/>
</dbReference>
<dbReference type="EMBL" id="KZ994739">
    <property type="protein sequence ID" value="RKO92195.1"/>
    <property type="molecule type" value="Genomic_DNA"/>
</dbReference>
<keyword evidence="3 8" id="KW-0812">Transmembrane</keyword>
<evidence type="ECO:0000256" key="8">
    <source>
        <dbReference type="PROSITE-ProRule" id="PRU00282"/>
    </source>
</evidence>
<evidence type="ECO:0000256" key="5">
    <source>
        <dbReference type="ARBA" id="ARBA00022989"/>
    </source>
</evidence>
<evidence type="ECO:0000256" key="6">
    <source>
        <dbReference type="ARBA" id="ARBA00023128"/>
    </source>
</evidence>
<comment type="similarity">
    <text evidence="9">Belongs to the mitochondrial carrier (TC 2.A.29) family.</text>
</comment>
<dbReference type="Gene3D" id="1.50.40.10">
    <property type="entry name" value="Mitochondrial carrier domain"/>
    <property type="match status" value="2"/>
</dbReference>
<gene>
    <name evidence="10" type="ORF">BDK51DRAFT_23524</name>
</gene>
<evidence type="ECO:0000256" key="1">
    <source>
        <dbReference type="ARBA" id="ARBA00004225"/>
    </source>
</evidence>
<sequence length="291" mass="31796">MPSDPQVTLPGWQNAASGAVAGLISRFVIAPLDVVKIRLQTQKITLGHALRLTSEADSKRYRSIVQAFRLIIKEEGLKSHALPHEIPNSAQTFLAGASAGCIATITTYPFDLLRTRFALQGRDRVYTGIFQAVSHIARREGLPGFYRGAAPAVVQIMPQMGIMFEAHAACKHALGRLKPHLPERLRGLDGLEEFISGGIAGVTAKCAVMPFDVVRKRLQVQGPDRNSYALGSIPRYNPSFTRCVAQIVRHEGVLALYKGVVPGVLKAAPSSAVTFFVYGECRKYFERRQGS</sequence>
<evidence type="ECO:0000256" key="7">
    <source>
        <dbReference type="ARBA" id="ARBA00023136"/>
    </source>
</evidence>
<evidence type="ECO:0000256" key="3">
    <source>
        <dbReference type="ARBA" id="ARBA00022692"/>
    </source>
</evidence>
<keyword evidence="2 9" id="KW-0813">Transport</keyword>
<evidence type="ECO:0000256" key="9">
    <source>
        <dbReference type="RuleBase" id="RU000488"/>
    </source>
</evidence>
<keyword evidence="4" id="KW-0677">Repeat</keyword>
<dbReference type="InterPro" id="IPR002067">
    <property type="entry name" value="MCP"/>
</dbReference>
<evidence type="ECO:0000256" key="2">
    <source>
        <dbReference type="ARBA" id="ARBA00022448"/>
    </source>
</evidence>
<dbReference type="SUPFAM" id="SSF103506">
    <property type="entry name" value="Mitochondrial carrier"/>
    <property type="match status" value="1"/>
</dbReference>
<comment type="subcellular location">
    <subcellularLocation>
        <location evidence="1">Mitochondrion membrane</location>
        <topology evidence="1">Multi-pass membrane protein</topology>
    </subcellularLocation>
</comment>
<dbReference type="GO" id="GO:0031966">
    <property type="term" value="C:mitochondrial membrane"/>
    <property type="evidence" value="ECO:0007669"/>
    <property type="project" value="UniProtKB-SubCell"/>
</dbReference>